<dbReference type="InterPro" id="IPR007110">
    <property type="entry name" value="Ig-like_dom"/>
</dbReference>
<evidence type="ECO:0000259" key="15">
    <source>
        <dbReference type="PROSITE" id="PS50853"/>
    </source>
</evidence>
<dbReference type="PROSITE" id="PS50011">
    <property type="entry name" value="PROTEIN_KINASE_DOM"/>
    <property type="match status" value="1"/>
</dbReference>
<comment type="similarity">
    <text evidence="1">Belongs to the protein kinase superfamily. CAMK Ser/Thr protein kinase family.</text>
</comment>
<dbReference type="GO" id="GO:0004674">
    <property type="term" value="F:protein serine/threonine kinase activity"/>
    <property type="evidence" value="ECO:0007669"/>
    <property type="project" value="UniProtKB-KW"/>
</dbReference>
<dbReference type="SUPFAM" id="SSF48726">
    <property type="entry name" value="Immunoglobulin"/>
    <property type="match status" value="1"/>
</dbReference>
<dbReference type="Gene3D" id="2.60.40.10">
    <property type="entry name" value="Immunoglobulins"/>
    <property type="match status" value="2"/>
</dbReference>
<keyword evidence="3" id="KW-0723">Serine/threonine-protein kinase</keyword>
<keyword evidence="8" id="KW-1015">Disulfide bond</keyword>
<dbReference type="InterPro" id="IPR017441">
    <property type="entry name" value="Protein_kinase_ATP_BS"/>
</dbReference>
<feature type="binding site" evidence="11">
    <location>
        <position position="495"/>
    </location>
    <ligand>
        <name>ATP</name>
        <dbReference type="ChEBI" id="CHEBI:30616"/>
    </ligand>
</feature>
<dbReference type="EMBL" id="JAHWGI010001434">
    <property type="protein sequence ID" value="KAK3932149.1"/>
    <property type="molecule type" value="Genomic_DNA"/>
</dbReference>
<sequence length="751" mass="83532">MDADKFLPDWSFLTSRLSQSISDPGNSDQLSDDEYPVIEEMQNFSVVQDRGYEPSRDISLDKTRTPSPSKMKLPFFEGFRNTFRGRARSEDVDLVQTLNISRRWSETQTNHVDSAAWSAACVVSDCQAVEAGQLSLRRGERVRILKHSKANGFFVQKLRNSTQTARAPTLEEGWVPAHCIAISTMANSSNGTSKKPWSFKFRKPSFNSGTAGILRRKVDRLSLDNTDPSEFDDLICSNSGNRESPQSEIEILCKLVDSTVQVGDFVELKCQIRTPSHIDLRNVNIIWRRSSEKDSGFSSCLVKGDRYSISFSDRGIASLTISDCISSDSGLYSCTVSSNNTPNSSVTTSAHLTIIAHSVGRPRAQALSPSSALIVWDGEPAARYTLHYQMLDPDCQTQPDVWVNTTENTHSVLGLSHCVDGLVPGGTYVFRVSNGLPSSPLSLPSPSQTNDYNTSRWQQEQFGRRYLEKEVLGRGRYSVVKKAQDRGTGQLVAAKQVFRMRQTSNITQSEYSILLRLQHQSVVRAFALFESSPLPTIDTIIMELVSGPVLLSYVCQEGSILEKTVRDYMQQLFSALDYLHNKNIVHFDIRPDNILVDLTGSNPSLKLVDLGGSVHHEHSHEIAPPASLEFAAPECVLGQPAGPPCDLWGAAVFLYLFLSGLSPFLDESIEETTANVLKCDYSFPDEFFGIISSDAKLLISKILLNQPNQRLSAHDACNTSWFHKDTILDCRIPTSRLSLYVNRRQSSSQIV</sequence>
<proteinExistence type="inferred from homology"/>
<accession>A0AAE1LVG4</accession>
<comment type="caution">
    <text evidence="16">The sequence shown here is derived from an EMBL/GenBank/DDBJ whole genome shotgun (WGS) entry which is preliminary data.</text>
</comment>
<organism evidence="16 17">
    <name type="scientific">Frankliniella fusca</name>
    <dbReference type="NCBI Taxonomy" id="407009"/>
    <lineage>
        <taxon>Eukaryota</taxon>
        <taxon>Metazoa</taxon>
        <taxon>Ecdysozoa</taxon>
        <taxon>Arthropoda</taxon>
        <taxon>Hexapoda</taxon>
        <taxon>Insecta</taxon>
        <taxon>Pterygota</taxon>
        <taxon>Neoptera</taxon>
        <taxon>Paraneoptera</taxon>
        <taxon>Thysanoptera</taxon>
        <taxon>Terebrantia</taxon>
        <taxon>Thripoidea</taxon>
        <taxon>Thripidae</taxon>
        <taxon>Frankliniella</taxon>
    </lineage>
</organism>
<dbReference type="InterPro" id="IPR003961">
    <property type="entry name" value="FN3_dom"/>
</dbReference>
<keyword evidence="7 11" id="KW-0067">ATP-binding</keyword>
<evidence type="ECO:0000259" key="12">
    <source>
        <dbReference type="PROSITE" id="PS50002"/>
    </source>
</evidence>
<dbReference type="SUPFAM" id="SSF50044">
    <property type="entry name" value="SH3-domain"/>
    <property type="match status" value="1"/>
</dbReference>
<dbReference type="AlphaFoldDB" id="A0AAE1LVG4"/>
<evidence type="ECO:0000313" key="17">
    <source>
        <dbReference type="Proteomes" id="UP001219518"/>
    </source>
</evidence>
<dbReference type="CDD" id="cd00063">
    <property type="entry name" value="FN3"/>
    <property type="match status" value="1"/>
</dbReference>
<evidence type="ECO:0000256" key="6">
    <source>
        <dbReference type="ARBA" id="ARBA00022777"/>
    </source>
</evidence>
<keyword evidence="9" id="KW-0393">Immunoglobulin domain</keyword>
<dbReference type="GO" id="GO:0043065">
    <property type="term" value="P:positive regulation of apoptotic process"/>
    <property type="evidence" value="ECO:0007669"/>
    <property type="project" value="TreeGrafter"/>
</dbReference>
<evidence type="ECO:0000259" key="14">
    <source>
        <dbReference type="PROSITE" id="PS50835"/>
    </source>
</evidence>
<dbReference type="InterPro" id="IPR036028">
    <property type="entry name" value="SH3-like_dom_sf"/>
</dbReference>
<dbReference type="Gene3D" id="2.30.30.40">
    <property type="entry name" value="SH3 Domains"/>
    <property type="match status" value="1"/>
</dbReference>
<dbReference type="GO" id="GO:0005634">
    <property type="term" value="C:nucleus"/>
    <property type="evidence" value="ECO:0007669"/>
    <property type="project" value="TreeGrafter"/>
</dbReference>
<dbReference type="GO" id="GO:0004888">
    <property type="term" value="F:transmembrane signaling receptor activity"/>
    <property type="evidence" value="ECO:0007669"/>
    <property type="project" value="UniProtKB-ARBA"/>
</dbReference>
<feature type="domain" description="Ig-like" evidence="14">
    <location>
        <begin position="245"/>
        <end position="353"/>
    </location>
</feature>
<reference evidence="16" key="2">
    <citation type="journal article" date="2023" name="BMC Genomics">
        <title>Pest status, molecular evolution, and epigenetic factors derived from the genome assembly of Frankliniella fusca, a thysanopteran phytovirus vector.</title>
        <authorList>
            <person name="Catto M.A."/>
            <person name="Labadie P.E."/>
            <person name="Jacobson A.L."/>
            <person name="Kennedy G.G."/>
            <person name="Srinivasan R."/>
            <person name="Hunt B.G."/>
        </authorList>
    </citation>
    <scope>NUCLEOTIDE SEQUENCE</scope>
    <source>
        <strain evidence="16">PL_HMW_Pooled</strain>
    </source>
</reference>
<dbReference type="Proteomes" id="UP001219518">
    <property type="component" value="Unassembled WGS sequence"/>
</dbReference>
<keyword evidence="17" id="KW-1185">Reference proteome</keyword>
<evidence type="ECO:0000256" key="10">
    <source>
        <dbReference type="PROSITE-ProRule" id="PRU00192"/>
    </source>
</evidence>
<evidence type="ECO:0000256" key="2">
    <source>
        <dbReference type="ARBA" id="ARBA00022443"/>
    </source>
</evidence>
<keyword evidence="4" id="KW-0808">Transferase</keyword>
<gene>
    <name evidence="16" type="ORF">KUF71_011477</name>
</gene>
<feature type="domain" description="Protein kinase" evidence="13">
    <location>
        <begin position="466"/>
        <end position="722"/>
    </location>
</feature>
<dbReference type="InterPro" id="IPR013783">
    <property type="entry name" value="Ig-like_fold"/>
</dbReference>
<feature type="domain" description="Fibronectin type-III" evidence="15">
    <location>
        <begin position="358"/>
        <end position="452"/>
    </location>
</feature>
<dbReference type="PANTHER" id="PTHR24342">
    <property type="entry name" value="SERINE/THREONINE-PROTEIN KINASE 17"/>
    <property type="match status" value="1"/>
</dbReference>
<dbReference type="InterPro" id="IPR003599">
    <property type="entry name" value="Ig_sub"/>
</dbReference>
<dbReference type="Pfam" id="PF07686">
    <property type="entry name" value="V-set"/>
    <property type="match status" value="1"/>
</dbReference>
<feature type="domain" description="SH3" evidence="12">
    <location>
        <begin position="115"/>
        <end position="185"/>
    </location>
</feature>
<evidence type="ECO:0000256" key="4">
    <source>
        <dbReference type="ARBA" id="ARBA00022679"/>
    </source>
</evidence>
<protein>
    <submittedName>
        <fullName evidence="16">Kalirin</fullName>
    </submittedName>
</protein>
<evidence type="ECO:0000259" key="13">
    <source>
        <dbReference type="PROSITE" id="PS50011"/>
    </source>
</evidence>
<dbReference type="PROSITE" id="PS00107">
    <property type="entry name" value="PROTEIN_KINASE_ATP"/>
    <property type="match status" value="1"/>
</dbReference>
<evidence type="ECO:0000256" key="3">
    <source>
        <dbReference type="ARBA" id="ARBA00022527"/>
    </source>
</evidence>
<reference evidence="16" key="1">
    <citation type="submission" date="2021-07" db="EMBL/GenBank/DDBJ databases">
        <authorList>
            <person name="Catto M.A."/>
            <person name="Jacobson A."/>
            <person name="Kennedy G."/>
            <person name="Labadie P."/>
            <person name="Hunt B.G."/>
            <person name="Srinivasan R."/>
        </authorList>
    </citation>
    <scope>NUCLEOTIDE SEQUENCE</scope>
    <source>
        <strain evidence="16">PL_HMW_Pooled</strain>
        <tissue evidence="16">Head</tissue>
    </source>
</reference>
<evidence type="ECO:0000256" key="9">
    <source>
        <dbReference type="ARBA" id="ARBA00023319"/>
    </source>
</evidence>
<dbReference type="GO" id="GO:0005524">
    <property type="term" value="F:ATP binding"/>
    <property type="evidence" value="ECO:0007669"/>
    <property type="project" value="UniProtKB-UniRule"/>
</dbReference>
<evidence type="ECO:0000256" key="5">
    <source>
        <dbReference type="ARBA" id="ARBA00022741"/>
    </source>
</evidence>
<dbReference type="SUPFAM" id="SSF56112">
    <property type="entry name" value="Protein kinase-like (PK-like)"/>
    <property type="match status" value="1"/>
</dbReference>
<dbReference type="GO" id="GO:0035556">
    <property type="term" value="P:intracellular signal transduction"/>
    <property type="evidence" value="ECO:0007669"/>
    <property type="project" value="TreeGrafter"/>
</dbReference>
<dbReference type="InterPro" id="IPR036179">
    <property type="entry name" value="Ig-like_dom_sf"/>
</dbReference>
<dbReference type="PROSITE" id="PS50853">
    <property type="entry name" value="FN3"/>
    <property type="match status" value="1"/>
</dbReference>
<dbReference type="PROSITE" id="PS50835">
    <property type="entry name" value="IG_LIKE"/>
    <property type="match status" value="1"/>
</dbReference>
<dbReference type="InterPro" id="IPR001452">
    <property type="entry name" value="SH3_domain"/>
</dbReference>
<evidence type="ECO:0000313" key="16">
    <source>
        <dbReference type="EMBL" id="KAK3932149.1"/>
    </source>
</evidence>
<keyword evidence="2 10" id="KW-0728">SH3 domain</keyword>
<evidence type="ECO:0000256" key="1">
    <source>
        <dbReference type="ARBA" id="ARBA00006692"/>
    </source>
</evidence>
<dbReference type="SUPFAM" id="SSF49265">
    <property type="entry name" value="Fibronectin type III"/>
    <property type="match status" value="1"/>
</dbReference>
<evidence type="ECO:0000256" key="8">
    <source>
        <dbReference type="ARBA" id="ARBA00023157"/>
    </source>
</evidence>
<dbReference type="InterPro" id="IPR013106">
    <property type="entry name" value="Ig_V-set"/>
</dbReference>
<dbReference type="PROSITE" id="PS50002">
    <property type="entry name" value="SH3"/>
    <property type="match status" value="1"/>
</dbReference>
<dbReference type="Pfam" id="PF00069">
    <property type="entry name" value="Pkinase"/>
    <property type="match status" value="1"/>
</dbReference>
<dbReference type="InterPro" id="IPR036116">
    <property type="entry name" value="FN3_sf"/>
</dbReference>
<dbReference type="InterPro" id="IPR000719">
    <property type="entry name" value="Prot_kinase_dom"/>
</dbReference>
<name>A0AAE1LVG4_9NEOP</name>
<evidence type="ECO:0000256" key="7">
    <source>
        <dbReference type="ARBA" id="ARBA00022840"/>
    </source>
</evidence>
<dbReference type="PROSITE" id="PS00109">
    <property type="entry name" value="PROTEIN_KINASE_TYR"/>
    <property type="match status" value="1"/>
</dbReference>
<keyword evidence="5 11" id="KW-0547">Nucleotide-binding</keyword>
<evidence type="ECO:0000256" key="11">
    <source>
        <dbReference type="PROSITE-ProRule" id="PRU10141"/>
    </source>
</evidence>
<dbReference type="InterPro" id="IPR008266">
    <property type="entry name" value="Tyr_kinase_AS"/>
</dbReference>
<dbReference type="Gene3D" id="1.10.510.10">
    <property type="entry name" value="Transferase(Phosphotransferase) domain 1"/>
    <property type="match status" value="1"/>
</dbReference>
<dbReference type="PANTHER" id="PTHR24342:SF21">
    <property type="entry name" value="TRIO RHO GUANINE NUCLEOTIDE EXCHANGE FACTOR"/>
    <property type="match status" value="1"/>
</dbReference>
<keyword evidence="6" id="KW-0418">Kinase</keyword>
<dbReference type="SMART" id="SM00409">
    <property type="entry name" value="IG"/>
    <property type="match status" value="1"/>
</dbReference>
<dbReference type="InterPro" id="IPR011009">
    <property type="entry name" value="Kinase-like_dom_sf"/>
</dbReference>